<dbReference type="KEGG" id="mcub:MCBB_0554"/>
<dbReference type="PROSITE" id="PS50830">
    <property type="entry name" value="TNASE_3"/>
    <property type="match status" value="1"/>
</dbReference>
<evidence type="ECO:0000256" key="3">
    <source>
        <dbReference type="ARBA" id="ARBA00022801"/>
    </source>
</evidence>
<dbReference type="PATRIC" id="fig|129848.4.peg.559"/>
<dbReference type="InterPro" id="IPR002071">
    <property type="entry name" value="Thermonucl_AS"/>
</dbReference>
<dbReference type="PROSITE" id="PS51257">
    <property type="entry name" value="PROKAR_LIPOPROTEIN"/>
    <property type="match status" value="1"/>
</dbReference>
<keyword evidence="2" id="KW-0255">Endonuclease</keyword>
<protein>
    <submittedName>
        <fullName evidence="5">Thermonuclease</fullName>
        <ecNumber evidence="5">3.1.31.1</ecNumber>
    </submittedName>
</protein>
<dbReference type="InterPro" id="IPR016071">
    <property type="entry name" value="Staphylococal_nuclease_OB-fold"/>
</dbReference>
<dbReference type="PANTHER" id="PTHR12302:SF3">
    <property type="entry name" value="SERINE_THREONINE-PROTEIN KINASE 31"/>
    <property type="match status" value="1"/>
</dbReference>
<evidence type="ECO:0000256" key="1">
    <source>
        <dbReference type="ARBA" id="ARBA00022722"/>
    </source>
</evidence>
<dbReference type="EC" id="3.1.31.1" evidence="5"/>
<organism evidence="5 6">
    <name type="scientific">Methanobacterium congolense</name>
    <dbReference type="NCBI Taxonomy" id="118062"/>
    <lineage>
        <taxon>Archaea</taxon>
        <taxon>Methanobacteriati</taxon>
        <taxon>Methanobacteriota</taxon>
        <taxon>Methanomada group</taxon>
        <taxon>Methanobacteria</taxon>
        <taxon>Methanobacteriales</taxon>
        <taxon>Methanobacteriaceae</taxon>
        <taxon>Methanobacterium</taxon>
    </lineage>
</organism>
<dbReference type="GO" id="GO:1990599">
    <property type="term" value="F:3' overhang single-stranded DNA endodeoxyribonuclease activity"/>
    <property type="evidence" value="ECO:0007669"/>
    <property type="project" value="UniProtKB-EC"/>
</dbReference>
<reference evidence="5 6" key="1">
    <citation type="submission" date="2016-08" db="EMBL/GenBank/DDBJ databases">
        <authorList>
            <person name="Seilhamer J.J."/>
        </authorList>
    </citation>
    <scope>NUCLEOTIDE SEQUENCE [LARGE SCALE GENOMIC DNA]</scope>
    <source>
        <strain evidence="5">Buetzberg</strain>
    </source>
</reference>
<proteinExistence type="predicted"/>
<dbReference type="PANTHER" id="PTHR12302">
    <property type="entry name" value="EBNA2 BINDING PROTEIN P100"/>
    <property type="match status" value="1"/>
</dbReference>
<gene>
    <name evidence="5" type="primary">nucI</name>
    <name evidence="5" type="ORF">MCBB_0554</name>
</gene>
<dbReference type="SUPFAM" id="SSF50199">
    <property type="entry name" value="Staphylococcal nuclease"/>
    <property type="match status" value="1"/>
</dbReference>
<dbReference type="PROSITE" id="PS01284">
    <property type="entry name" value="TNASE_2"/>
    <property type="match status" value="1"/>
</dbReference>
<dbReference type="SMART" id="SM00318">
    <property type="entry name" value="SNc"/>
    <property type="match status" value="1"/>
</dbReference>
<dbReference type="Gene3D" id="2.40.50.90">
    <property type="match status" value="1"/>
</dbReference>
<accession>A0A1D3L0V8</accession>
<dbReference type="STRING" id="118062.MCBB_0554"/>
<evidence type="ECO:0000256" key="2">
    <source>
        <dbReference type="ARBA" id="ARBA00022759"/>
    </source>
</evidence>
<evidence type="ECO:0000313" key="5">
    <source>
        <dbReference type="EMBL" id="SCG85129.1"/>
    </source>
</evidence>
<dbReference type="AlphaFoldDB" id="A0A1D3L0V8"/>
<dbReference type="GO" id="GO:0003676">
    <property type="term" value="F:nucleic acid binding"/>
    <property type="evidence" value="ECO:0007669"/>
    <property type="project" value="InterPro"/>
</dbReference>
<keyword evidence="1" id="KW-0540">Nuclease</keyword>
<keyword evidence="3 5" id="KW-0378">Hydrolase</keyword>
<dbReference type="Pfam" id="PF00565">
    <property type="entry name" value="SNase"/>
    <property type="match status" value="1"/>
</dbReference>
<dbReference type="InterPro" id="IPR035437">
    <property type="entry name" value="SNase_OB-fold_sf"/>
</dbReference>
<evidence type="ECO:0000259" key="4">
    <source>
        <dbReference type="PROSITE" id="PS50830"/>
    </source>
</evidence>
<keyword evidence="6" id="KW-1185">Reference proteome</keyword>
<sequence length="178" mass="19972">MKFKNISRISLIICMTMICIVIAVSGCVTSDSDFTDFNYSNQDSNTANQTMENGSTLQNSSNNALKTSEHYEASGYCPYVVDGDTLDVEGVGRIRFVGVNTPERGEPGYQEAKDYVKRMCLGKTVYLDIDDEKHHDKYGRVLAVVYAGNVNINQELLKRGYAEVMYIPPSEFNPYSWT</sequence>
<dbReference type="Proteomes" id="UP000094707">
    <property type="component" value="Chromosome I"/>
</dbReference>
<evidence type="ECO:0000313" key="6">
    <source>
        <dbReference type="Proteomes" id="UP000094707"/>
    </source>
</evidence>
<feature type="domain" description="TNase-like" evidence="4">
    <location>
        <begin position="71"/>
        <end position="178"/>
    </location>
</feature>
<name>A0A1D3L0V8_9EURY</name>
<dbReference type="EMBL" id="LT607756">
    <property type="protein sequence ID" value="SCG85129.1"/>
    <property type="molecule type" value="Genomic_DNA"/>
</dbReference>